<feature type="binding site" evidence="15">
    <location>
        <begin position="32"/>
        <end position="39"/>
    </location>
    <ligand>
        <name>ATP</name>
        <dbReference type="ChEBI" id="CHEBI:30616"/>
    </ligand>
</feature>
<dbReference type="Gene3D" id="3.40.50.300">
    <property type="entry name" value="P-loop containing nucleotide triphosphate hydrolases"/>
    <property type="match status" value="2"/>
</dbReference>
<dbReference type="GO" id="GO:0005524">
    <property type="term" value="F:ATP binding"/>
    <property type="evidence" value="ECO:0007669"/>
    <property type="project" value="UniProtKB-UniRule"/>
</dbReference>
<dbReference type="Pfam" id="PF12705">
    <property type="entry name" value="PDDEXK_1"/>
    <property type="match status" value="1"/>
</dbReference>
<dbReference type="Pfam" id="PF13361">
    <property type="entry name" value="UvrD_C"/>
    <property type="match status" value="2"/>
</dbReference>
<keyword evidence="10" id="KW-0234">DNA repair</keyword>
<dbReference type="GO" id="GO:0004527">
    <property type="term" value="F:exonuclease activity"/>
    <property type="evidence" value="ECO:0007669"/>
    <property type="project" value="UniProtKB-KW"/>
</dbReference>
<dbReference type="InterPro" id="IPR000212">
    <property type="entry name" value="DNA_helicase_UvrD/REP"/>
</dbReference>
<keyword evidence="8 15" id="KW-0067">ATP-binding</keyword>
<dbReference type="SUPFAM" id="SSF52540">
    <property type="entry name" value="P-loop containing nucleoside triphosphate hydrolases"/>
    <property type="match status" value="1"/>
</dbReference>
<evidence type="ECO:0000256" key="15">
    <source>
        <dbReference type="PROSITE-ProRule" id="PRU00560"/>
    </source>
</evidence>
<dbReference type="InterPro" id="IPR014016">
    <property type="entry name" value="UvrD-like_ATP-bd"/>
</dbReference>
<evidence type="ECO:0000256" key="1">
    <source>
        <dbReference type="ARBA" id="ARBA00009922"/>
    </source>
</evidence>
<evidence type="ECO:0000259" key="16">
    <source>
        <dbReference type="PROSITE" id="PS51198"/>
    </source>
</evidence>
<protein>
    <recommendedName>
        <fullName evidence="13">DNA 3'-5' helicase</fullName>
        <ecNumber evidence="13">5.6.2.4</ecNumber>
    </recommendedName>
</protein>
<dbReference type="InterPro" id="IPR013986">
    <property type="entry name" value="DExx_box_DNA_helicase_dom_sf"/>
</dbReference>
<keyword evidence="6 15" id="KW-0347">Helicase</keyword>
<evidence type="ECO:0000256" key="13">
    <source>
        <dbReference type="ARBA" id="ARBA00034808"/>
    </source>
</evidence>
<evidence type="ECO:0000256" key="14">
    <source>
        <dbReference type="ARBA" id="ARBA00048988"/>
    </source>
</evidence>
<evidence type="ECO:0000313" key="19">
    <source>
        <dbReference type="Proteomes" id="UP000033907"/>
    </source>
</evidence>
<dbReference type="GO" id="GO:0003677">
    <property type="term" value="F:DNA binding"/>
    <property type="evidence" value="ECO:0007669"/>
    <property type="project" value="UniProtKB-KW"/>
</dbReference>
<evidence type="ECO:0000256" key="12">
    <source>
        <dbReference type="ARBA" id="ARBA00034617"/>
    </source>
</evidence>
<dbReference type="GO" id="GO:0000725">
    <property type="term" value="P:recombinational repair"/>
    <property type="evidence" value="ECO:0007669"/>
    <property type="project" value="TreeGrafter"/>
</dbReference>
<dbReference type="InterPro" id="IPR027417">
    <property type="entry name" value="P-loop_NTPase"/>
</dbReference>
<dbReference type="Pfam" id="PF00580">
    <property type="entry name" value="UvrD-helicase"/>
    <property type="match status" value="1"/>
</dbReference>
<evidence type="ECO:0000256" key="6">
    <source>
        <dbReference type="ARBA" id="ARBA00022806"/>
    </source>
</evidence>
<evidence type="ECO:0000256" key="3">
    <source>
        <dbReference type="ARBA" id="ARBA00022741"/>
    </source>
</evidence>
<keyword evidence="2" id="KW-0540">Nuclease</keyword>
<evidence type="ECO:0000256" key="5">
    <source>
        <dbReference type="ARBA" id="ARBA00022801"/>
    </source>
</evidence>
<feature type="domain" description="UvrD-like helicase ATP-binding" evidence="16">
    <location>
        <begin position="11"/>
        <end position="331"/>
    </location>
</feature>
<evidence type="ECO:0000313" key="18">
    <source>
        <dbReference type="EMBL" id="KKT11728.1"/>
    </source>
</evidence>
<dbReference type="Proteomes" id="UP000033907">
    <property type="component" value="Unassembled WGS sequence"/>
</dbReference>
<dbReference type="EC" id="5.6.2.4" evidence="13"/>
<dbReference type="PANTHER" id="PTHR11070:SF2">
    <property type="entry name" value="ATP-DEPENDENT DNA HELICASE SRS2"/>
    <property type="match status" value="1"/>
</dbReference>
<comment type="catalytic activity">
    <reaction evidence="14">
        <text>ATP + H2O = ADP + phosphate + H(+)</text>
        <dbReference type="Rhea" id="RHEA:13065"/>
        <dbReference type="ChEBI" id="CHEBI:15377"/>
        <dbReference type="ChEBI" id="CHEBI:15378"/>
        <dbReference type="ChEBI" id="CHEBI:30616"/>
        <dbReference type="ChEBI" id="CHEBI:43474"/>
        <dbReference type="ChEBI" id="CHEBI:456216"/>
        <dbReference type="EC" id="5.6.2.4"/>
    </reaction>
</comment>
<evidence type="ECO:0000256" key="9">
    <source>
        <dbReference type="ARBA" id="ARBA00023125"/>
    </source>
</evidence>
<proteinExistence type="inferred from homology"/>
<dbReference type="EMBL" id="LCGH01000002">
    <property type="protein sequence ID" value="KKT11728.1"/>
    <property type="molecule type" value="Genomic_DNA"/>
</dbReference>
<comment type="similarity">
    <text evidence="1">Belongs to the helicase family. UvrD subfamily.</text>
</comment>
<accession>A0A0G1EPL7</accession>
<dbReference type="AlphaFoldDB" id="A0A0G1EPL7"/>
<evidence type="ECO:0000256" key="2">
    <source>
        <dbReference type="ARBA" id="ARBA00022722"/>
    </source>
</evidence>
<comment type="catalytic activity">
    <reaction evidence="12">
        <text>Couples ATP hydrolysis with the unwinding of duplex DNA by translocating in the 3'-5' direction.</text>
        <dbReference type="EC" id="5.6.2.4"/>
    </reaction>
</comment>
<name>A0A0G1EPL7_9BACT</name>
<gene>
    <name evidence="18" type="ORF">UV91_C0002G0022</name>
</gene>
<dbReference type="PROSITE" id="PS51198">
    <property type="entry name" value="UVRD_HELICASE_ATP_BIND"/>
    <property type="match status" value="1"/>
</dbReference>
<evidence type="ECO:0000256" key="7">
    <source>
        <dbReference type="ARBA" id="ARBA00022839"/>
    </source>
</evidence>
<dbReference type="PANTHER" id="PTHR11070">
    <property type="entry name" value="UVRD / RECB / PCRA DNA HELICASE FAMILY MEMBER"/>
    <property type="match status" value="1"/>
</dbReference>
<keyword evidence="3 15" id="KW-0547">Nucleotide-binding</keyword>
<keyword evidence="5 15" id="KW-0378">Hydrolase</keyword>
<dbReference type="PROSITE" id="PS51217">
    <property type="entry name" value="UVRD_HELICASE_CTER"/>
    <property type="match status" value="1"/>
</dbReference>
<keyword evidence="7" id="KW-0269">Exonuclease</keyword>
<feature type="domain" description="UvrD-like helicase C-terminal" evidence="17">
    <location>
        <begin position="330"/>
        <end position="599"/>
    </location>
</feature>
<dbReference type="CDD" id="cd17932">
    <property type="entry name" value="DEXQc_UvrD"/>
    <property type="match status" value="1"/>
</dbReference>
<organism evidence="18 19">
    <name type="scientific">Candidatus Nomurabacteria bacterium GW2011_GWF2_43_24</name>
    <dbReference type="NCBI Taxonomy" id="1618778"/>
    <lineage>
        <taxon>Bacteria</taxon>
        <taxon>Candidatus Nomuraibacteriota</taxon>
    </lineage>
</organism>
<keyword evidence="4" id="KW-0227">DNA damage</keyword>
<dbReference type="InterPro" id="IPR038726">
    <property type="entry name" value="PDDEXK_AddAB-type"/>
</dbReference>
<evidence type="ECO:0000256" key="4">
    <source>
        <dbReference type="ARBA" id="ARBA00022763"/>
    </source>
</evidence>
<dbReference type="Gene3D" id="3.90.320.10">
    <property type="match status" value="1"/>
</dbReference>
<evidence type="ECO:0000256" key="8">
    <source>
        <dbReference type="ARBA" id="ARBA00022840"/>
    </source>
</evidence>
<comment type="caution">
    <text evidence="18">The sequence shown here is derived from an EMBL/GenBank/DDBJ whole genome shotgun (WGS) entry which is preliminary data.</text>
</comment>
<evidence type="ECO:0000256" key="11">
    <source>
        <dbReference type="ARBA" id="ARBA00023235"/>
    </source>
</evidence>
<dbReference type="InterPro" id="IPR011604">
    <property type="entry name" value="PDDEXK-like_dom_sf"/>
</dbReference>
<evidence type="ECO:0000256" key="10">
    <source>
        <dbReference type="ARBA" id="ARBA00023204"/>
    </source>
</evidence>
<dbReference type="Gene3D" id="1.10.10.160">
    <property type="match status" value="1"/>
</dbReference>
<keyword evidence="9" id="KW-0238">DNA-binding</keyword>
<keyword evidence="11" id="KW-0413">Isomerase</keyword>
<reference evidence="18 19" key="1">
    <citation type="journal article" date="2015" name="Nature">
        <title>rRNA introns, odd ribosomes, and small enigmatic genomes across a large radiation of phyla.</title>
        <authorList>
            <person name="Brown C.T."/>
            <person name="Hug L.A."/>
            <person name="Thomas B.C."/>
            <person name="Sharon I."/>
            <person name="Castelle C.J."/>
            <person name="Singh A."/>
            <person name="Wilkins M.J."/>
            <person name="Williams K.H."/>
            <person name="Banfield J.F."/>
        </authorList>
    </citation>
    <scope>NUCLEOTIDE SEQUENCE [LARGE SCALE GENOMIC DNA]</scope>
</reference>
<evidence type="ECO:0000259" key="17">
    <source>
        <dbReference type="PROSITE" id="PS51217"/>
    </source>
</evidence>
<dbReference type="Gene3D" id="1.10.486.10">
    <property type="entry name" value="PCRA, domain 4"/>
    <property type="match status" value="1"/>
</dbReference>
<dbReference type="InterPro" id="IPR014017">
    <property type="entry name" value="DNA_helicase_UvrD-like_C"/>
</dbReference>
<sequence>MATEVFAEEYKKLNKAQKEAVDTIDGPVMVVAGPGTGKTQVLSLRIANILTKTDIKADGILCLTFTNSGVDAMKERLRRYIGEAGEQVNVFTFHSFGMKIIGEHFKVLGLKEAPKLMEDADRAIFFDHILNENDWEYLRPRGNGMRYFEDLKSLISLLKRERINRENFETAIEKEIKFLKNDGGSISKRGGSKGGLKKEVLKEMEGLERSREIVKFLKLYEEAKKEKNWLDYDDVLEFLVKIVENSEEAASLIRERYLYILVDEHQDSSRVQNEFLARVWAKVERPDIFVVGDDRQLIYGFSGASIEYFAGFRKTFPDAKLITLTDNYRSTQVILDASHALLQSVLSGEKLKSQSGEKHPIRLLEGGSPEEEIVAAVLDIKGKIKKGVNADDCAILVPKNRQVRRALEILHRFGVPVSTTEALDLFDQEEMWALLRVLKIINSGDTPSLALSFLDKASGVGPYETYDFFISQNMRDLSFDKLLNRPASLFSPGGNTDKWIGKLAKWKNDSKGNDPKSLIEIIGKELFNEEKTENKLVSGKEILDTVLLLYLKEAEKNPDIALSEFVSYLEKLGSYGEHIPVLSPEKKGVKVITMHSAKGLEFDYVWIAHMDERSLAGGRKLGFTLPESIAAKVEERDIDAIKRKLYVAITRAKRFCVLSYSRESVKGGEQELARIIADLPSEVFKKEKIKVSKKTISKNKNLSNLVKLAESKYKDRYVSVSLLNNFFECPWKWFFENLLQLPKEKIEVLEFGIAVHASLDRILKMENALSEEGIKNIVAEEVLKRKFGGPRERARMGGETLSAVSYWVKNRLPKIERSRKTEESITIKNADYPHLKIYGKIDLIENLGSKKAREVRVTDFKTGGARKKSEIEKLDEEGRMSGNLRQLAMYSYLLKENPKWEVVARQSRLEFLEAKNPKESFYDRIIGEKEIKLLKKDITDYDKLLKNGRWIERECHYNSYGHARGRASNNAECEYCKMAEIYKS</sequence>
<dbReference type="GO" id="GO:0043138">
    <property type="term" value="F:3'-5' DNA helicase activity"/>
    <property type="evidence" value="ECO:0007669"/>
    <property type="project" value="UniProtKB-EC"/>
</dbReference>